<dbReference type="PIRSF" id="PIRSF008502">
    <property type="entry name" value="UCP008502"/>
    <property type="match status" value="1"/>
</dbReference>
<dbReference type="InterPro" id="IPR012545">
    <property type="entry name" value="DUF1697"/>
</dbReference>
<dbReference type="PANTHER" id="PTHR36439:SF1">
    <property type="entry name" value="DUF1697 DOMAIN-CONTAINING PROTEIN"/>
    <property type="match status" value="1"/>
</dbReference>
<keyword evidence="2" id="KW-1185">Reference proteome</keyword>
<accession>A0A916ZJK9</accession>
<name>A0A916ZJK9_9SPHN</name>
<proteinExistence type="predicted"/>
<sequence length="171" mass="16997">MTGYVALVRAVNVGGTGKLPMAVLAAMGAAAGFAGVRTYIASGNLVFSSDLDAAAVQAALADRLAAYAGRPVGVLVRTAAEMAAVVAGNPFPDVAGNRLIMVFVDGPLDDVLVGVSGQGGERIVVGERAIYVAYDAGMGSSKLKIPGAGAGTGRNMNSVRKLAEMAGAEVG</sequence>
<reference evidence="1" key="1">
    <citation type="journal article" date="2014" name="Int. J. Syst. Evol. Microbiol.">
        <title>Complete genome sequence of Corynebacterium casei LMG S-19264T (=DSM 44701T), isolated from a smear-ripened cheese.</title>
        <authorList>
            <consortium name="US DOE Joint Genome Institute (JGI-PGF)"/>
            <person name="Walter F."/>
            <person name="Albersmeier A."/>
            <person name="Kalinowski J."/>
            <person name="Ruckert C."/>
        </authorList>
    </citation>
    <scope>NUCLEOTIDE SEQUENCE</scope>
    <source>
        <strain evidence="1">CGMCC 1.15519</strain>
    </source>
</reference>
<gene>
    <name evidence="1" type="ORF">GCM10011529_02240</name>
</gene>
<dbReference type="Pfam" id="PF08002">
    <property type="entry name" value="DUF1697"/>
    <property type="match status" value="1"/>
</dbReference>
<comment type="caution">
    <text evidence="1">The sequence shown here is derived from an EMBL/GenBank/DDBJ whole genome shotgun (WGS) entry which is preliminary data.</text>
</comment>
<reference evidence="1" key="2">
    <citation type="submission" date="2020-09" db="EMBL/GenBank/DDBJ databases">
        <authorList>
            <person name="Sun Q."/>
            <person name="Zhou Y."/>
        </authorList>
    </citation>
    <scope>NUCLEOTIDE SEQUENCE</scope>
    <source>
        <strain evidence="1">CGMCC 1.15519</strain>
    </source>
</reference>
<dbReference type="Proteomes" id="UP000635071">
    <property type="component" value="Unassembled WGS sequence"/>
</dbReference>
<dbReference type="AlphaFoldDB" id="A0A916ZJK9"/>
<evidence type="ECO:0008006" key="3">
    <source>
        <dbReference type="Google" id="ProtNLM"/>
    </source>
</evidence>
<dbReference type="EMBL" id="BMJM01000001">
    <property type="protein sequence ID" value="GGD99652.1"/>
    <property type="molecule type" value="Genomic_DNA"/>
</dbReference>
<dbReference type="Gene3D" id="3.30.70.1280">
    <property type="entry name" value="SP0830-like domains"/>
    <property type="match status" value="1"/>
</dbReference>
<dbReference type="RefSeq" id="WP_188761080.1">
    <property type="nucleotide sequence ID" value="NZ_BMJM01000001.1"/>
</dbReference>
<dbReference type="SUPFAM" id="SSF160379">
    <property type="entry name" value="SP0830-like"/>
    <property type="match status" value="1"/>
</dbReference>
<evidence type="ECO:0000313" key="2">
    <source>
        <dbReference type="Proteomes" id="UP000635071"/>
    </source>
</evidence>
<dbReference type="PANTHER" id="PTHR36439">
    <property type="entry name" value="BLL4334 PROTEIN"/>
    <property type="match status" value="1"/>
</dbReference>
<evidence type="ECO:0000313" key="1">
    <source>
        <dbReference type="EMBL" id="GGD99652.1"/>
    </source>
</evidence>
<organism evidence="1 2">
    <name type="scientific">Sandarakinorhabdus glacialis</name>
    <dbReference type="NCBI Taxonomy" id="1614636"/>
    <lineage>
        <taxon>Bacteria</taxon>
        <taxon>Pseudomonadati</taxon>
        <taxon>Pseudomonadota</taxon>
        <taxon>Alphaproteobacteria</taxon>
        <taxon>Sphingomonadales</taxon>
        <taxon>Sphingosinicellaceae</taxon>
        <taxon>Sandarakinorhabdus</taxon>
    </lineage>
</organism>
<protein>
    <recommendedName>
        <fullName evidence="3">DUF1697 domain-containing protein</fullName>
    </recommendedName>
</protein>